<reference evidence="2 3" key="1">
    <citation type="submission" date="2020-05" db="EMBL/GenBank/DDBJ databases">
        <title>Identification and distribution of gene clusters putatively required for synthesis of sphingolipid metabolism inhibitors in phylogenetically diverse species of the filamentous fungus Fusarium.</title>
        <authorList>
            <person name="Kim H.-S."/>
            <person name="Busman M."/>
            <person name="Brown D.W."/>
            <person name="Divon H."/>
            <person name="Uhlig S."/>
            <person name="Proctor R.H."/>
        </authorList>
    </citation>
    <scope>NUCLEOTIDE SEQUENCE [LARGE SCALE GENOMIC DNA]</scope>
    <source>
        <strain evidence="2 3">NRRL 66333</strain>
    </source>
</reference>
<evidence type="ECO:0000256" key="1">
    <source>
        <dbReference type="SAM" id="MobiDB-lite"/>
    </source>
</evidence>
<sequence>MDNTKVTFDPENMYNGQTQTNGESKRLIITNYTVSQAPPNATKASIVNGWHTSKSDREEHCTVDYTCNGKNRRQHVYDFDKLNK</sequence>
<name>A0A8H5NUZ1_GIBSU</name>
<keyword evidence="3" id="KW-1185">Reference proteome</keyword>
<dbReference type="Proteomes" id="UP000547976">
    <property type="component" value="Unassembled WGS sequence"/>
</dbReference>
<gene>
    <name evidence="2" type="ORF">FSUBG_13564</name>
</gene>
<dbReference type="GeneID" id="59313187"/>
<dbReference type="OrthoDB" id="2790530at2759"/>
<accession>A0A8H5NUZ1</accession>
<comment type="caution">
    <text evidence="2">The sequence shown here is derived from an EMBL/GenBank/DDBJ whole genome shotgun (WGS) entry which is preliminary data.</text>
</comment>
<dbReference type="RefSeq" id="XP_036530962.1">
    <property type="nucleotide sequence ID" value="XM_036678469.1"/>
</dbReference>
<dbReference type="EMBL" id="JAAOAV010000359">
    <property type="protein sequence ID" value="KAF5579652.1"/>
    <property type="molecule type" value="Genomic_DNA"/>
</dbReference>
<proteinExistence type="predicted"/>
<organism evidence="2 3">
    <name type="scientific">Gibberella subglutinans</name>
    <name type="common">Fusarium subglutinans</name>
    <dbReference type="NCBI Taxonomy" id="42677"/>
    <lineage>
        <taxon>Eukaryota</taxon>
        <taxon>Fungi</taxon>
        <taxon>Dikarya</taxon>
        <taxon>Ascomycota</taxon>
        <taxon>Pezizomycotina</taxon>
        <taxon>Sordariomycetes</taxon>
        <taxon>Hypocreomycetidae</taxon>
        <taxon>Hypocreales</taxon>
        <taxon>Nectriaceae</taxon>
        <taxon>Fusarium</taxon>
        <taxon>Fusarium fujikuroi species complex</taxon>
    </lineage>
</organism>
<dbReference type="AlphaFoldDB" id="A0A8H5NUZ1"/>
<evidence type="ECO:0000313" key="2">
    <source>
        <dbReference type="EMBL" id="KAF5579652.1"/>
    </source>
</evidence>
<evidence type="ECO:0000313" key="3">
    <source>
        <dbReference type="Proteomes" id="UP000547976"/>
    </source>
</evidence>
<protein>
    <submittedName>
        <fullName evidence="2">Uncharacterized protein</fullName>
    </submittedName>
</protein>
<feature type="region of interest" description="Disordered" evidence="1">
    <location>
        <begin position="1"/>
        <end position="20"/>
    </location>
</feature>